<name>A0A1C4VKG3_9ACTN</name>
<organism evidence="1 2">
    <name type="scientific">Micromonospora chaiyaphumensis</name>
    <dbReference type="NCBI Taxonomy" id="307119"/>
    <lineage>
        <taxon>Bacteria</taxon>
        <taxon>Bacillati</taxon>
        <taxon>Actinomycetota</taxon>
        <taxon>Actinomycetes</taxon>
        <taxon>Micromonosporales</taxon>
        <taxon>Micromonosporaceae</taxon>
        <taxon>Micromonospora</taxon>
    </lineage>
</organism>
<evidence type="ECO:0000313" key="1">
    <source>
        <dbReference type="EMBL" id="SCE84305.1"/>
    </source>
</evidence>
<evidence type="ECO:0000313" key="2">
    <source>
        <dbReference type="Proteomes" id="UP000199629"/>
    </source>
</evidence>
<dbReference type="Proteomes" id="UP000199629">
    <property type="component" value="Unassembled WGS sequence"/>
</dbReference>
<dbReference type="RefSeq" id="WP_091260885.1">
    <property type="nucleotide sequence ID" value="NZ_FMCS01000002.1"/>
</dbReference>
<proteinExistence type="predicted"/>
<reference evidence="2" key="1">
    <citation type="submission" date="2016-06" db="EMBL/GenBank/DDBJ databases">
        <authorList>
            <person name="Varghese N."/>
            <person name="Submissions Spin"/>
        </authorList>
    </citation>
    <scope>NUCLEOTIDE SEQUENCE [LARGE SCALE GENOMIC DNA]</scope>
    <source>
        <strain evidence="2">DSM 45246</strain>
    </source>
</reference>
<gene>
    <name evidence="1" type="ORF">GA0070214_102460</name>
</gene>
<accession>A0A1C4VKG3</accession>
<protein>
    <submittedName>
        <fullName evidence="1">Uncharacterized protein</fullName>
    </submittedName>
</protein>
<keyword evidence="2" id="KW-1185">Reference proteome</keyword>
<sequence>MSLISFALDQYRLPVFEVGDPRYQPLGGWIITDISRDMLACLDGLAMADDITKGRAPFEPWSSENYEVSFTPEGFSFRNEWVEGDEARYSVAEIREALETYWRFLSALPERRQLVRDYHPELPEWQADLLRWEEKWGRPHPYRGRLF</sequence>
<dbReference type="EMBL" id="FMCS01000002">
    <property type="protein sequence ID" value="SCE84305.1"/>
    <property type="molecule type" value="Genomic_DNA"/>
</dbReference>
<dbReference type="AlphaFoldDB" id="A0A1C4VKG3"/>